<proteinExistence type="predicted"/>
<reference evidence="2 3" key="1">
    <citation type="submission" date="2016-09" db="EMBL/GenBank/DDBJ databases">
        <authorList>
            <person name="Capua I."/>
            <person name="De Benedictis P."/>
            <person name="Joannis T."/>
            <person name="Lombin L.H."/>
            <person name="Cattoli G."/>
        </authorList>
    </citation>
    <scope>NUCLEOTIDE SEQUENCE [LARGE SCALE GENOMIC DNA]</scope>
    <source>
        <strain evidence="2 3">ANC 4671</strain>
    </source>
</reference>
<evidence type="ECO:0008006" key="4">
    <source>
        <dbReference type="Google" id="ProtNLM"/>
    </source>
</evidence>
<evidence type="ECO:0000256" key="1">
    <source>
        <dbReference type="SAM" id="SignalP"/>
    </source>
</evidence>
<keyword evidence="1" id="KW-0732">Signal</keyword>
<evidence type="ECO:0000313" key="3">
    <source>
        <dbReference type="Proteomes" id="UP000185895"/>
    </source>
</evidence>
<dbReference type="EMBL" id="MKKK01000012">
    <property type="protein sequence ID" value="OEY97172.1"/>
    <property type="molecule type" value="Genomic_DNA"/>
</dbReference>
<dbReference type="OrthoDB" id="6712404at2"/>
<comment type="caution">
    <text evidence="2">The sequence shown here is derived from an EMBL/GenBank/DDBJ whole genome shotgun (WGS) entry which is preliminary data.</text>
</comment>
<dbReference type="Proteomes" id="UP000185895">
    <property type="component" value="Unassembled WGS sequence"/>
</dbReference>
<organism evidence="2 3">
    <name type="scientific">Acinetobacter qingfengensis</name>
    <dbReference type="NCBI Taxonomy" id="1262585"/>
    <lineage>
        <taxon>Bacteria</taxon>
        <taxon>Pseudomonadati</taxon>
        <taxon>Pseudomonadota</taxon>
        <taxon>Gammaproteobacteria</taxon>
        <taxon>Moraxellales</taxon>
        <taxon>Moraxellaceae</taxon>
        <taxon>Acinetobacter</taxon>
    </lineage>
</organism>
<name>A0A1E7RD37_9GAMM</name>
<dbReference type="PROSITE" id="PS51257">
    <property type="entry name" value="PROKAR_LIPOPROTEIN"/>
    <property type="match status" value="1"/>
</dbReference>
<dbReference type="AlphaFoldDB" id="A0A1E7RD37"/>
<sequence length="201" mass="21373">MKKLAIVALVSALTGLTACSKPVSEVKSGDKAISPASAEASAVIPANQSNTIATANSTDPNAALKSDIVQIQQFGTAQEQKAADLEKRMNAAVQKQDKAALKKLLPEFKAFVSQSNSEFNKLSLISSEAKQLREKMTQSSQLGVEMSEKMLADKPDEKALQALQQKIVTTQQELMTISQDIHSKIAPPQAASAPVAADKKP</sequence>
<protein>
    <recommendedName>
        <fullName evidence="4">Lipoprotein</fullName>
    </recommendedName>
</protein>
<dbReference type="STRING" id="1262585.BJI46_01725"/>
<feature type="signal peptide" evidence="1">
    <location>
        <begin position="1"/>
        <end position="20"/>
    </location>
</feature>
<accession>A0A1E7RD37</accession>
<gene>
    <name evidence="2" type="ORF">BJI46_01725</name>
</gene>
<evidence type="ECO:0000313" key="2">
    <source>
        <dbReference type="EMBL" id="OEY97172.1"/>
    </source>
</evidence>
<keyword evidence="3" id="KW-1185">Reference proteome</keyword>
<feature type="chain" id="PRO_5043144650" description="Lipoprotein" evidence="1">
    <location>
        <begin position="21"/>
        <end position="201"/>
    </location>
</feature>
<dbReference type="RefSeq" id="WP_070069321.1">
    <property type="nucleotide sequence ID" value="NZ_MKKK01000012.1"/>
</dbReference>